<dbReference type="AlphaFoldDB" id="A0A5N7A566"/>
<evidence type="ECO:0000256" key="1">
    <source>
        <dbReference type="SAM" id="Phobius"/>
    </source>
</evidence>
<keyword evidence="1" id="KW-0812">Transmembrane</keyword>
<proteinExistence type="predicted"/>
<organism evidence="2 3">
    <name type="scientific">Aspergillus caelatus</name>
    <dbReference type="NCBI Taxonomy" id="61420"/>
    <lineage>
        <taxon>Eukaryota</taxon>
        <taxon>Fungi</taxon>
        <taxon>Dikarya</taxon>
        <taxon>Ascomycota</taxon>
        <taxon>Pezizomycotina</taxon>
        <taxon>Eurotiomycetes</taxon>
        <taxon>Eurotiomycetidae</taxon>
        <taxon>Eurotiales</taxon>
        <taxon>Aspergillaceae</taxon>
        <taxon>Aspergillus</taxon>
        <taxon>Aspergillus subgen. Circumdati</taxon>
    </lineage>
</organism>
<feature type="transmembrane region" description="Helical" evidence="1">
    <location>
        <begin position="30"/>
        <end position="51"/>
    </location>
</feature>
<accession>A0A5N7A566</accession>
<sequence length="77" mass="8708">MHRGSGLGRLCATVLLQPCMKSLHYYMVPFLFGSATSFFLSTPCGLIPFYSSILSSVVIHYVWQFPWLLAFSVLFIL</sequence>
<protein>
    <submittedName>
        <fullName evidence="2">Uncharacterized protein</fullName>
    </submittedName>
</protein>
<evidence type="ECO:0000313" key="3">
    <source>
        <dbReference type="Proteomes" id="UP000326268"/>
    </source>
</evidence>
<dbReference type="GeneID" id="43648989"/>
<keyword evidence="1" id="KW-1133">Transmembrane helix</keyword>
<reference evidence="2 3" key="1">
    <citation type="submission" date="2019-04" db="EMBL/GenBank/DDBJ databases">
        <title>Friends and foes A comparative genomics studyof 23 Aspergillus species from section Flavi.</title>
        <authorList>
            <consortium name="DOE Joint Genome Institute"/>
            <person name="Kjaerbolling I."/>
            <person name="Vesth T."/>
            <person name="Frisvad J.C."/>
            <person name="Nybo J.L."/>
            <person name="Theobald S."/>
            <person name="Kildgaard S."/>
            <person name="Isbrandt T."/>
            <person name="Kuo A."/>
            <person name="Sato A."/>
            <person name="Lyhne E.K."/>
            <person name="Kogle M.E."/>
            <person name="Wiebenga A."/>
            <person name="Kun R.S."/>
            <person name="Lubbers R.J."/>
            <person name="Makela M.R."/>
            <person name="Barry K."/>
            <person name="Chovatia M."/>
            <person name="Clum A."/>
            <person name="Daum C."/>
            <person name="Haridas S."/>
            <person name="He G."/>
            <person name="LaButti K."/>
            <person name="Lipzen A."/>
            <person name="Mondo S."/>
            <person name="Riley R."/>
            <person name="Salamov A."/>
            <person name="Simmons B.A."/>
            <person name="Magnuson J.K."/>
            <person name="Henrissat B."/>
            <person name="Mortensen U.H."/>
            <person name="Larsen T.O."/>
            <person name="Devries R.P."/>
            <person name="Grigoriev I.V."/>
            <person name="Machida M."/>
            <person name="Baker S.E."/>
            <person name="Andersen M.R."/>
        </authorList>
    </citation>
    <scope>NUCLEOTIDE SEQUENCE [LARGE SCALE GENOMIC DNA]</scope>
    <source>
        <strain evidence="2 3">CBS 763.97</strain>
    </source>
</reference>
<feature type="transmembrane region" description="Helical" evidence="1">
    <location>
        <begin position="57"/>
        <end position="76"/>
    </location>
</feature>
<name>A0A5N7A566_9EURO</name>
<gene>
    <name evidence="2" type="ORF">BDV27DRAFT_111534</name>
</gene>
<keyword evidence="3" id="KW-1185">Reference proteome</keyword>
<dbReference type="EMBL" id="ML737645">
    <property type="protein sequence ID" value="KAE8364733.1"/>
    <property type="molecule type" value="Genomic_DNA"/>
</dbReference>
<dbReference type="Proteomes" id="UP000326268">
    <property type="component" value="Unassembled WGS sequence"/>
</dbReference>
<dbReference type="RefSeq" id="XP_031927814.1">
    <property type="nucleotide sequence ID" value="XM_032064543.1"/>
</dbReference>
<evidence type="ECO:0000313" key="2">
    <source>
        <dbReference type="EMBL" id="KAE8364733.1"/>
    </source>
</evidence>
<keyword evidence="1" id="KW-0472">Membrane</keyword>